<name>A0A174IA54_9CLOT</name>
<evidence type="ECO:0000313" key="2">
    <source>
        <dbReference type="EMBL" id="CUO82996.1"/>
    </source>
</evidence>
<evidence type="ECO:0000259" key="1">
    <source>
        <dbReference type="SMART" id="SM00849"/>
    </source>
</evidence>
<dbReference type="RefSeq" id="WP_042397313.1">
    <property type="nucleotide sequence ID" value="NZ_CYYT01000012.1"/>
</dbReference>
<evidence type="ECO:0000313" key="3">
    <source>
        <dbReference type="Proteomes" id="UP000095558"/>
    </source>
</evidence>
<dbReference type="InterPro" id="IPR001279">
    <property type="entry name" value="Metallo-B-lactamas"/>
</dbReference>
<dbReference type="Gene3D" id="3.60.15.10">
    <property type="entry name" value="Ribonuclease Z/Hydroxyacylglutathione hydrolase-like"/>
    <property type="match status" value="1"/>
</dbReference>
<organism evidence="2 3">
    <name type="scientific">Clostridium disporicum</name>
    <dbReference type="NCBI Taxonomy" id="84024"/>
    <lineage>
        <taxon>Bacteria</taxon>
        <taxon>Bacillati</taxon>
        <taxon>Bacillota</taxon>
        <taxon>Clostridia</taxon>
        <taxon>Eubacteriales</taxon>
        <taxon>Clostridiaceae</taxon>
        <taxon>Clostridium</taxon>
    </lineage>
</organism>
<dbReference type="GeneID" id="83011646"/>
<proteinExistence type="predicted"/>
<accession>A0A174IA54</accession>
<dbReference type="OrthoDB" id="9781189at2"/>
<dbReference type="SUPFAM" id="SSF56281">
    <property type="entry name" value="Metallo-hydrolase/oxidoreductase"/>
    <property type="match status" value="1"/>
</dbReference>
<dbReference type="EMBL" id="CYZV01000061">
    <property type="protein sequence ID" value="CUO82996.1"/>
    <property type="molecule type" value="Genomic_DNA"/>
</dbReference>
<sequence length="263" mass="29006">MNFCSLYSGSSGNSIFVGSEKAKILIDAGLPGKKIDEALKQIGQNPSELDGIFITHEHIDHIKGVGVLSRKYDIPIYAPQDTWVEMERTIGKIKEHNIKVMDRRSVVSIKDIEVKSFIIPHDAAAPVGYTINLNDKRASVATDFGTFTKEIEDNIKDSDVILIESNYNPGMLDFGPYPYSLKQRIKEAYGHLSNEDCGEAIVKILKNGLGKNIILGHLSNTNNTPELAELTVRDILTANGIKVGSDLDLSLANRHNPSEFITL</sequence>
<dbReference type="SMART" id="SM00849">
    <property type="entry name" value="Lactamase_B"/>
    <property type="match status" value="1"/>
</dbReference>
<reference evidence="2 3" key="1">
    <citation type="submission" date="2015-09" db="EMBL/GenBank/DDBJ databases">
        <authorList>
            <consortium name="Pathogen Informatics"/>
        </authorList>
    </citation>
    <scope>NUCLEOTIDE SEQUENCE [LARGE SCALE GENOMIC DNA]</scope>
    <source>
        <strain evidence="2 3">2789STDY5834855</strain>
    </source>
</reference>
<dbReference type="InterPro" id="IPR052533">
    <property type="entry name" value="WalJ/YycJ-like"/>
</dbReference>
<protein>
    <submittedName>
        <fullName evidence="2">Metallo-beta-lactamase family protein</fullName>
    </submittedName>
</protein>
<dbReference type="InterPro" id="IPR036866">
    <property type="entry name" value="RibonucZ/Hydroxyglut_hydro"/>
</dbReference>
<dbReference type="PANTHER" id="PTHR47619">
    <property type="entry name" value="METALLO-HYDROLASE YYCJ-RELATED"/>
    <property type="match status" value="1"/>
</dbReference>
<dbReference type="Pfam" id="PF12706">
    <property type="entry name" value="Lactamase_B_2"/>
    <property type="match status" value="1"/>
</dbReference>
<dbReference type="Proteomes" id="UP000095558">
    <property type="component" value="Unassembled WGS sequence"/>
</dbReference>
<feature type="domain" description="Metallo-beta-lactamase" evidence="1">
    <location>
        <begin position="11"/>
        <end position="171"/>
    </location>
</feature>
<gene>
    <name evidence="2" type="ORF">ERS852470_03489</name>
</gene>
<dbReference type="STRING" id="84024.ERS852471_02328"/>
<dbReference type="PANTHER" id="PTHR47619:SF1">
    <property type="entry name" value="EXODEOXYRIBONUCLEASE WALJ"/>
    <property type="match status" value="1"/>
</dbReference>
<dbReference type="AlphaFoldDB" id="A0A174IA54"/>